<dbReference type="AlphaFoldDB" id="A0A0F9DXN9"/>
<evidence type="ECO:0000313" key="1">
    <source>
        <dbReference type="EMBL" id="KKL16613.1"/>
    </source>
</evidence>
<comment type="caution">
    <text evidence="1">The sequence shown here is derived from an EMBL/GenBank/DDBJ whole genome shotgun (WGS) entry which is preliminary data.</text>
</comment>
<gene>
    <name evidence="1" type="ORF">LCGC14_2493800</name>
</gene>
<protein>
    <submittedName>
        <fullName evidence="1">Uncharacterized protein</fullName>
    </submittedName>
</protein>
<dbReference type="EMBL" id="LAZR01039593">
    <property type="protein sequence ID" value="KKL16613.1"/>
    <property type="molecule type" value="Genomic_DNA"/>
</dbReference>
<proteinExistence type="predicted"/>
<accession>A0A0F9DXN9</accession>
<reference evidence="1" key="1">
    <citation type="journal article" date="2015" name="Nature">
        <title>Complex archaea that bridge the gap between prokaryotes and eukaryotes.</title>
        <authorList>
            <person name="Spang A."/>
            <person name="Saw J.H."/>
            <person name="Jorgensen S.L."/>
            <person name="Zaremba-Niedzwiedzka K."/>
            <person name="Martijn J."/>
            <person name="Lind A.E."/>
            <person name="van Eijk R."/>
            <person name="Schleper C."/>
            <person name="Guy L."/>
            <person name="Ettema T.J."/>
        </authorList>
    </citation>
    <scope>NUCLEOTIDE SEQUENCE</scope>
</reference>
<name>A0A0F9DXN9_9ZZZZ</name>
<organism evidence="1">
    <name type="scientific">marine sediment metagenome</name>
    <dbReference type="NCBI Taxonomy" id="412755"/>
    <lineage>
        <taxon>unclassified sequences</taxon>
        <taxon>metagenomes</taxon>
        <taxon>ecological metagenomes</taxon>
    </lineage>
</organism>
<sequence>MEAWIKAEGGEDSHATSRFIKDAGPSGVGLATTRCGKKIDWWTADMVDADLPTCKRCRELLPNREPAEWTYLWNAEGLPEDGRYVKCLWNGIVGTCIGFFGAVHWRPKELAMWHYYQKPAGAVGGPDRWAYCPPGYKPTGL</sequence>